<name>A0ABP7BSE4_9MICC</name>
<dbReference type="Gene3D" id="3.40.190.10">
    <property type="entry name" value="Periplasmic binding protein-like II"/>
    <property type="match status" value="2"/>
</dbReference>
<dbReference type="RefSeq" id="WP_345148088.1">
    <property type="nucleotide sequence ID" value="NZ_BAABEO010000006.1"/>
</dbReference>
<keyword evidence="1 2" id="KW-0732">Signal</keyword>
<organism evidence="3 4">
    <name type="scientific">Arthrobacter ginkgonis</name>
    <dbReference type="NCBI Taxonomy" id="1630594"/>
    <lineage>
        <taxon>Bacteria</taxon>
        <taxon>Bacillati</taxon>
        <taxon>Actinomycetota</taxon>
        <taxon>Actinomycetes</taxon>
        <taxon>Micrococcales</taxon>
        <taxon>Micrococcaceae</taxon>
        <taxon>Arthrobacter</taxon>
    </lineage>
</organism>
<keyword evidence="4" id="KW-1185">Reference proteome</keyword>
<protein>
    <submittedName>
        <fullName evidence="3">Extracellular solute-binding protein</fullName>
    </submittedName>
</protein>
<reference evidence="4" key="1">
    <citation type="journal article" date="2019" name="Int. J. Syst. Evol. Microbiol.">
        <title>The Global Catalogue of Microorganisms (GCM) 10K type strain sequencing project: providing services to taxonomists for standard genome sequencing and annotation.</title>
        <authorList>
            <consortium name="The Broad Institute Genomics Platform"/>
            <consortium name="The Broad Institute Genome Sequencing Center for Infectious Disease"/>
            <person name="Wu L."/>
            <person name="Ma J."/>
        </authorList>
    </citation>
    <scope>NUCLEOTIDE SEQUENCE [LARGE SCALE GENOMIC DNA]</scope>
    <source>
        <strain evidence="4">JCM 30742</strain>
    </source>
</reference>
<evidence type="ECO:0000313" key="3">
    <source>
        <dbReference type="EMBL" id="GAA3668799.1"/>
    </source>
</evidence>
<dbReference type="PANTHER" id="PTHR30006">
    <property type="entry name" value="THIAMINE-BINDING PERIPLASMIC PROTEIN-RELATED"/>
    <property type="match status" value="1"/>
</dbReference>
<evidence type="ECO:0000256" key="1">
    <source>
        <dbReference type="ARBA" id="ARBA00022729"/>
    </source>
</evidence>
<evidence type="ECO:0000256" key="2">
    <source>
        <dbReference type="SAM" id="SignalP"/>
    </source>
</evidence>
<proteinExistence type="predicted"/>
<comment type="caution">
    <text evidence="3">The sequence shown here is derived from an EMBL/GenBank/DDBJ whole genome shotgun (WGS) entry which is preliminary data.</text>
</comment>
<dbReference type="PROSITE" id="PS51257">
    <property type="entry name" value="PROKAR_LIPOPROTEIN"/>
    <property type="match status" value="1"/>
</dbReference>
<gene>
    <name evidence="3" type="ORF">GCM10023081_04100</name>
</gene>
<dbReference type="Pfam" id="PF13531">
    <property type="entry name" value="SBP_bac_11"/>
    <property type="match status" value="1"/>
</dbReference>
<feature type="signal peptide" evidence="2">
    <location>
        <begin position="1"/>
        <end position="22"/>
    </location>
</feature>
<dbReference type="Proteomes" id="UP001500752">
    <property type="component" value="Unassembled WGS sequence"/>
</dbReference>
<dbReference type="SUPFAM" id="SSF53850">
    <property type="entry name" value="Periplasmic binding protein-like II"/>
    <property type="match status" value="1"/>
</dbReference>
<accession>A0ABP7BSE4</accession>
<sequence length="342" mass="35176">MKKILQSTLAAVAGLSLLTACAGGGGASESPSAAPSFDAETQALITEAKSAGAVTFYSMIDEASLRVISEDFTARYGVQVEPVRLVTGDLIQRYSAEAASGKAAADVVLMTDSPFFDDALANGWIAPVKDAGVPGASGFPEKLYTHDGATPIVSLIPSEVVLNSDAITAVPADWKIYADPAYKGKIMLAEPDSSPANIAFWSLMKEKYGDGFLREIAANEPKWMGGAVPLTQGIAAGEADLGFPGVAAIVNNLQKSGAPVQLVGLAPTTGPEAAVALSKSSANPAGAKLLASYLMSEDGNKLLNDDTAAISPLDAAASERFTRVSDVQLADVAEIRSLLGLN</sequence>
<dbReference type="EMBL" id="BAABEO010000006">
    <property type="protein sequence ID" value="GAA3668799.1"/>
    <property type="molecule type" value="Genomic_DNA"/>
</dbReference>
<feature type="chain" id="PRO_5046689360" evidence="2">
    <location>
        <begin position="23"/>
        <end position="342"/>
    </location>
</feature>
<evidence type="ECO:0000313" key="4">
    <source>
        <dbReference type="Proteomes" id="UP001500752"/>
    </source>
</evidence>